<dbReference type="EMBL" id="UFQT01003368">
    <property type="protein sequence ID" value="SSX34924.1"/>
    <property type="molecule type" value="Genomic_DNA"/>
</dbReference>
<gene>
    <name evidence="1" type="primary">CSON008784</name>
</gene>
<dbReference type="PANTHER" id="PTHR33964">
    <property type="entry name" value="RE45066P-RELATED"/>
    <property type="match status" value="1"/>
</dbReference>
<organism evidence="1">
    <name type="scientific">Culicoides sonorensis</name>
    <name type="common">Biting midge</name>
    <dbReference type="NCBI Taxonomy" id="179676"/>
    <lineage>
        <taxon>Eukaryota</taxon>
        <taxon>Metazoa</taxon>
        <taxon>Ecdysozoa</taxon>
        <taxon>Arthropoda</taxon>
        <taxon>Hexapoda</taxon>
        <taxon>Insecta</taxon>
        <taxon>Pterygota</taxon>
        <taxon>Neoptera</taxon>
        <taxon>Endopterygota</taxon>
        <taxon>Diptera</taxon>
        <taxon>Nematocera</taxon>
        <taxon>Chironomoidea</taxon>
        <taxon>Ceratopogonidae</taxon>
        <taxon>Ceratopogoninae</taxon>
        <taxon>Culicoides</taxon>
        <taxon>Monoculicoides</taxon>
    </lineage>
</organism>
<dbReference type="PANTHER" id="PTHR33964:SF2">
    <property type="entry name" value="IP09356P"/>
    <property type="match status" value="1"/>
</dbReference>
<sequence length="226" mass="26617">MKNFSETNSLHDLPEVVCGNTSKLYKDCFQDAPDLFTSVQIPVTREEIHSRCRLFRRGIACTNKYLEKCIQKDERKIVENELYGAEKLYDYLCNKVEFQKEFLKNKQCFSHIQRDWQKCSSTYTNILKEEVANEKVDKMQFMHFCCARHAYENCINRAARYKCRNDSATFITTIAKILSTDKRLMNCDKVEKLFCSSAKSLTNRNLFTSNFNFISSLLLIFLRYLS</sequence>
<accession>A0A336MWI2</accession>
<dbReference type="AlphaFoldDB" id="A0A336MWI2"/>
<proteinExistence type="predicted"/>
<protein>
    <submittedName>
        <fullName evidence="1">CSON008784 protein</fullName>
    </submittedName>
</protein>
<evidence type="ECO:0000313" key="1">
    <source>
        <dbReference type="EMBL" id="SSX34924.1"/>
    </source>
</evidence>
<reference evidence="1" key="1">
    <citation type="submission" date="2018-07" db="EMBL/GenBank/DDBJ databases">
        <authorList>
            <person name="Quirk P.G."/>
            <person name="Krulwich T.A."/>
        </authorList>
    </citation>
    <scope>NUCLEOTIDE SEQUENCE</scope>
</reference>
<name>A0A336MWI2_CULSO</name>
<dbReference type="OMA" id="LDWVTCT"/>
<dbReference type="VEuPathDB" id="VectorBase:CSON008784"/>